<dbReference type="RefSeq" id="WP_031493292.1">
    <property type="nucleotide sequence ID" value="NZ_CP018309.1"/>
</dbReference>
<gene>
    <name evidence="2" type="ORF">BSZ05_25915</name>
    <name evidence="3" type="ORF">ECB94_22145</name>
</gene>
<dbReference type="SUPFAM" id="SSF141530">
    <property type="entry name" value="PTSIIA/GutA-like"/>
    <property type="match status" value="1"/>
</dbReference>
<evidence type="ECO:0000313" key="3">
    <source>
        <dbReference type="EMBL" id="AYV23976.1"/>
    </source>
</evidence>
<proteinExistence type="predicted"/>
<dbReference type="PANTHER" id="PTHR40398">
    <property type="entry name" value="PTS SYSTEM GLUCITOL/SORBITOL-SPECIFIC EIIA COMPONENT"/>
    <property type="match status" value="1"/>
</dbReference>
<name>A0A241TDE1_9VIBR</name>
<organism evidence="3 5">
    <name type="scientific">Vibrio mediterranei</name>
    <dbReference type="NCBI Taxonomy" id="689"/>
    <lineage>
        <taxon>Bacteria</taxon>
        <taxon>Pseudomonadati</taxon>
        <taxon>Pseudomonadota</taxon>
        <taxon>Gammaproteobacteria</taxon>
        <taxon>Vibrionales</taxon>
        <taxon>Vibrionaceae</taxon>
        <taxon>Vibrio</taxon>
    </lineage>
</organism>
<protein>
    <submittedName>
        <fullName evidence="3">PTS sorbitol transporter subunit IIA</fullName>
    </submittedName>
</protein>
<feature type="modified residue" description="Phosphohistidine; by HPr" evidence="1">
    <location>
        <position position="43"/>
    </location>
</feature>
<dbReference type="GO" id="GO:0009401">
    <property type="term" value="P:phosphoenolpyruvate-dependent sugar phosphotransferase system"/>
    <property type="evidence" value="ECO:0007669"/>
    <property type="project" value="InterPro"/>
</dbReference>
<dbReference type="InterPro" id="IPR036665">
    <property type="entry name" value="PTS_IIA_glucitol/sorbitol_sf"/>
</dbReference>
<evidence type="ECO:0000256" key="1">
    <source>
        <dbReference type="PROSITE-ProRule" id="PRU00420"/>
    </source>
</evidence>
<dbReference type="KEGG" id="vsh:BSZ05_25915"/>
<dbReference type="AlphaFoldDB" id="A0A241TDE1"/>
<dbReference type="PANTHER" id="PTHR40398:SF1">
    <property type="entry name" value="PTS SYSTEM GLUCITOL_SORBITOL-SPECIFIC EIIA COMPONENT"/>
    <property type="match status" value="1"/>
</dbReference>
<dbReference type="GO" id="GO:0005737">
    <property type="term" value="C:cytoplasm"/>
    <property type="evidence" value="ECO:0007669"/>
    <property type="project" value="InterPro"/>
</dbReference>
<dbReference type="InterPro" id="IPR004716">
    <property type="entry name" value="PTS_IIA_glucitol/sorbitol-sp"/>
</dbReference>
<dbReference type="Gene3D" id="2.40.33.40">
    <property type="entry name" value="Phosphotransferase system, glucitol/sorbitol-specific IIA component"/>
    <property type="match status" value="1"/>
</dbReference>
<dbReference type="Proteomes" id="UP000197092">
    <property type="component" value="Chromosome 2"/>
</dbReference>
<reference evidence="3 5" key="3">
    <citation type="submission" date="2018-11" db="EMBL/GenBank/DDBJ databases">
        <title>Complete Genome Sequence of Vbrio mediterranei 117-T6: a Potential Pathogen Bacteria Isolated from the Conchocelis of Pyropia.</title>
        <authorList>
            <person name="Liu Q."/>
        </authorList>
    </citation>
    <scope>NUCLEOTIDE SEQUENCE [LARGE SCALE GENOMIC DNA]</scope>
    <source>
        <strain evidence="3 5">117-T6</strain>
    </source>
</reference>
<evidence type="ECO:0000313" key="4">
    <source>
        <dbReference type="Proteomes" id="UP000197092"/>
    </source>
</evidence>
<dbReference type="GO" id="GO:0016301">
    <property type="term" value="F:kinase activity"/>
    <property type="evidence" value="ECO:0007669"/>
    <property type="project" value="TreeGrafter"/>
</dbReference>
<dbReference type="Pfam" id="PF03829">
    <property type="entry name" value="PTSIIA_gutA"/>
    <property type="match status" value="1"/>
</dbReference>
<dbReference type="STRING" id="689.VME0621_03375"/>
<dbReference type="EMBL" id="CP033578">
    <property type="protein sequence ID" value="AYV23976.1"/>
    <property type="molecule type" value="Genomic_DNA"/>
</dbReference>
<dbReference type="Proteomes" id="UP000279760">
    <property type="component" value="Chromosome 2"/>
</dbReference>
<evidence type="ECO:0000313" key="5">
    <source>
        <dbReference type="Proteomes" id="UP000279760"/>
    </source>
</evidence>
<reference evidence="2" key="2">
    <citation type="journal article" date="2018" name="BMC Genomics">
        <title>Comparative genomic analysis reveals the evolution and environmental adaptation strategies of vibrios.</title>
        <authorList>
            <person name="Lin H."/>
            <person name="Yu M."/>
            <person name="Wang X."/>
            <person name="Zhang X.H."/>
        </authorList>
    </citation>
    <scope>NUCLEOTIDE SEQUENCE</scope>
    <source>
        <strain evidence="2">QT6D1</strain>
    </source>
</reference>
<accession>A0A241TDE1</accession>
<dbReference type="GO" id="GO:0008982">
    <property type="term" value="F:protein-N(PI)-phosphohistidine-sugar phosphotransferase activity"/>
    <property type="evidence" value="ECO:0007669"/>
    <property type="project" value="InterPro"/>
</dbReference>
<evidence type="ECO:0000313" key="2">
    <source>
        <dbReference type="EMBL" id="ASI93182.1"/>
    </source>
</evidence>
<dbReference type="PROSITE" id="PS51097">
    <property type="entry name" value="PTS_EIIA_TYPE_5"/>
    <property type="match status" value="1"/>
</dbReference>
<reference evidence="4" key="1">
    <citation type="submission" date="2016-12" db="EMBL/GenBank/DDBJ databases">
        <title>Comparative genomic analysis reveals the diversity, evolution, and environmental adaptation strategies of the genus Vibrio.</title>
        <authorList>
            <person name="Lin H."/>
            <person name="Wang X."/>
            <person name="Zhang X.-H."/>
        </authorList>
    </citation>
    <scope>NUCLEOTIDE SEQUENCE [LARGE SCALE GENOMIC DNA]</scope>
    <source>
        <strain evidence="4">QT6D1</strain>
    </source>
</reference>
<sequence>MGYQFRANIVSVGEFAQEALQDDMLILFNDSAPEDVADYCFIHDQAEYSGELSTESTLLIDDEPYVVTSVGSAANTNLKNLGHITIKFDGNLTPDLAGTVHVLGRKKPQLESGVSLIFG</sequence>
<dbReference type="EMBL" id="CP018309">
    <property type="protein sequence ID" value="ASI93182.1"/>
    <property type="molecule type" value="Genomic_DNA"/>
</dbReference>